<protein>
    <submittedName>
        <fullName evidence="1">Uncharacterized protein</fullName>
    </submittedName>
</protein>
<proteinExistence type="predicted"/>
<accession>A0A139WQU0</accession>
<sequence>MLVKSPIKVLSLAVLEQPRAQKILYLAADSVRSLPLELLHRTANVVAAYHNDAAGKETYLVIRKVLPHTTRLKPKTKDWNEQLIDFML</sequence>
<organism evidence="1 2">
    <name type="scientific">Scytonema hofmannii PCC 7110</name>
    <dbReference type="NCBI Taxonomy" id="128403"/>
    <lineage>
        <taxon>Bacteria</taxon>
        <taxon>Bacillati</taxon>
        <taxon>Cyanobacteriota</taxon>
        <taxon>Cyanophyceae</taxon>
        <taxon>Nostocales</taxon>
        <taxon>Scytonemataceae</taxon>
        <taxon>Scytonema</taxon>
    </lineage>
</organism>
<dbReference type="RefSeq" id="WP_017740963.1">
    <property type="nucleotide sequence ID" value="NZ_KQ976355.1"/>
</dbReference>
<dbReference type="EMBL" id="ANNX02000064">
    <property type="protein sequence ID" value="KYC34792.1"/>
    <property type="molecule type" value="Genomic_DNA"/>
</dbReference>
<dbReference type="Proteomes" id="UP000076925">
    <property type="component" value="Unassembled WGS sequence"/>
</dbReference>
<evidence type="ECO:0000313" key="2">
    <source>
        <dbReference type="Proteomes" id="UP000076925"/>
    </source>
</evidence>
<comment type="caution">
    <text evidence="1">The sequence shown here is derived from an EMBL/GenBank/DDBJ whole genome shotgun (WGS) entry which is preliminary data.</text>
</comment>
<name>A0A139WQU0_9CYAN</name>
<reference evidence="1 2" key="1">
    <citation type="journal article" date="2013" name="Genome Biol. Evol.">
        <title>Genomes of Stigonematalean cyanobacteria (subsection V) and the evolution of oxygenic photosynthesis from prokaryotes to plastids.</title>
        <authorList>
            <person name="Dagan T."/>
            <person name="Roettger M."/>
            <person name="Stucken K."/>
            <person name="Landan G."/>
            <person name="Koch R."/>
            <person name="Major P."/>
            <person name="Gould S.B."/>
            <person name="Goremykin V.V."/>
            <person name="Rippka R."/>
            <person name="Tandeau de Marsac N."/>
            <person name="Gugger M."/>
            <person name="Lockhart P.J."/>
            <person name="Allen J.F."/>
            <person name="Brune I."/>
            <person name="Maus I."/>
            <person name="Puhler A."/>
            <person name="Martin W.F."/>
        </authorList>
    </citation>
    <scope>NUCLEOTIDE SEQUENCE [LARGE SCALE GENOMIC DNA]</scope>
    <source>
        <strain evidence="1 2">PCC 7110</strain>
    </source>
</reference>
<dbReference type="OrthoDB" id="9800759at2"/>
<dbReference type="AlphaFoldDB" id="A0A139WQU0"/>
<evidence type="ECO:0000313" key="1">
    <source>
        <dbReference type="EMBL" id="KYC34792.1"/>
    </source>
</evidence>
<gene>
    <name evidence="1" type="ORF">WA1_49590</name>
</gene>
<keyword evidence="2" id="KW-1185">Reference proteome</keyword>
<dbReference type="STRING" id="128403.WA1_49590"/>
<dbReference type="Pfam" id="PF13155">
    <property type="entry name" value="Toprim_2"/>
    <property type="match status" value="1"/>
</dbReference>